<feature type="compositionally biased region" description="Basic and acidic residues" evidence="1">
    <location>
        <begin position="670"/>
        <end position="685"/>
    </location>
</feature>
<name>A0A316USW3_9BASI</name>
<dbReference type="Proteomes" id="UP000245884">
    <property type="component" value="Unassembled WGS sequence"/>
</dbReference>
<dbReference type="PROSITE" id="PS51352">
    <property type="entry name" value="THIOREDOXIN_2"/>
    <property type="match status" value="1"/>
</dbReference>
<dbReference type="GO" id="GO:0005788">
    <property type="term" value="C:endoplasmic reticulum lumen"/>
    <property type="evidence" value="ECO:0007669"/>
    <property type="project" value="TreeGrafter"/>
</dbReference>
<gene>
    <name evidence="3" type="ORF">BDZ90DRAFT_226508</name>
</gene>
<evidence type="ECO:0000313" key="4">
    <source>
        <dbReference type="Proteomes" id="UP000245884"/>
    </source>
</evidence>
<feature type="region of interest" description="Disordered" evidence="1">
    <location>
        <begin position="533"/>
        <end position="705"/>
    </location>
</feature>
<evidence type="ECO:0000256" key="1">
    <source>
        <dbReference type="SAM" id="MobiDB-lite"/>
    </source>
</evidence>
<dbReference type="Pfam" id="PF00085">
    <property type="entry name" value="Thioredoxin"/>
    <property type="match status" value="1"/>
</dbReference>
<evidence type="ECO:0000259" key="2">
    <source>
        <dbReference type="PROSITE" id="PS51352"/>
    </source>
</evidence>
<dbReference type="PROSITE" id="PS00194">
    <property type="entry name" value="THIOREDOXIN_1"/>
    <property type="match status" value="1"/>
</dbReference>
<keyword evidence="4" id="KW-1185">Reference proteome</keyword>
<dbReference type="InterPro" id="IPR017937">
    <property type="entry name" value="Thioredoxin_CS"/>
</dbReference>
<feature type="compositionally biased region" description="Low complexity" evidence="1">
    <location>
        <begin position="91"/>
        <end position="120"/>
    </location>
</feature>
<dbReference type="GO" id="GO:0034976">
    <property type="term" value="P:response to endoplasmic reticulum stress"/>
    <property type="evidence" value="ECO:0007669"/>
    <property type="project" value="TreeGrafter"/>
</dbReference>
<dbReference type="GeneID" id="37026536"/>
<reference evidence="3 4" key="1">
    <citation type="journal article" date="2018" name="Mol. Biol. Evol.">
        <title>Broad Genomic Sampling Reveals a Smut Pathogenic Ancestry of the Fungal Clade Ustilaginomycotina.</title>
        <authorList>
            <person name="Kijpornyongpan T."/>
            <person name="Mondo S.J."/>
            <person name="Barry K."/>
            <person name="Sandor L."/>
            <person name="Lee J."/>
            <person name="Lipzen A."/>
            <person name="Pangilinan J."/>
            <person name="LaButti K."/>
            <person name="Hainaut M."/>
            <person name="Henrissat B."/>
            <person name="Grigoriev I.V."/>
            <person name="Spatafora J.W."/>
            <person name="Aime M.C."/>
        </authorList>
    </citation>
    <scope>NUCLEOTIDE SEQUENCE [LARGE SCALE GENOMIC DNA]</scope>
    <source>
        <strain evidence="3 4">MCA 5214</strain>
    </source>
</reference>
<dbReference type="AlphaFoldDB" id="A0A316USW3"/>
<evidence type="ECO:0000313" key="3">
    <source>
        <dbReference type="EMBL" id="PWN28362.1"/>
    </source>
</evidence>
<feature type="compositionally biased region" description="Low complexity" evidence="1">
    <location>
        <begin position="17"/>
        <end position="49"/>
    </location>
</feature>
<dbReference type="InterPro" id="IPR013766">
    <property type="entry name" value="Thioredoxin_domain"/>
</dbReference>
<dbReference type="RefSeq" id="XP_025362974.1">
    <property type="nucleotide sequence ID" value="XM_025504713.1"/>
</dbReference>
<dbReference type="GO" id="GO:0015035">
    <property type="term" value="F:protein-disulfide reductase activity"/>
    <property type="evidence" value="ECO:0007669"/>
    <property type="project" value="TreeGrafter"/>
</dbReference>
<feature type="region of interest" description="Disordered" evidence="1">
    <location>
        <begin position="767"/>
        <end position="788"/>
    </location>
</feature>
<proteinExistence type="predicted"/>
<dbReference type="SUPFAM" id="SSF52833">
    <property type="entry name" value="Thioredoxin-like"/>
    <property type="match status" value="1"/>
</dbReference>
<dbReference type="InterPro" id="IPR036249">
    <property type="entry name" value="Thioredoxin-like_sf"/>
</dbReference>
<feature type="region of interest" description="Disordered" evidence="1">
    <location>
        <begin position="908"/>
        <end position="931"/>
    </location>
</feature>
<dbReference type="EMBL" id="KZ819665">
    <property type="protein sequence ID" value="PWN28362.1"/>
    <property type="molecule type" value="Genomic_DNA"/>
</dbReference>
<feature type="compositionally biased region" description="Basic and acidic residues" evidence="1">
    <location>
        <begin position="594"/>
        <end position="625"/>
    </location>
</feature>
<protein>
    <submittedName>
        <fullName evidence="3">Thioredoxin-domain-containing protein</fullName>
    </submittedName>
</protein>
<organism evidence="3 4">
    <name type="scientific">Jaminaea rosea</name>
    <dbReference type="NCBI Taxonomy" id="1569628"/>
    <lineage>
        <taxon>Eukaryota</taxon>
        <taxon>Fungi</taxon>
        <taxon>Dikarya</taxon>
        <taxon>Basidiomycota</taxon>
        <taxon>Ustilaginomycotina</taxon>
        <taxon>Exobasidiomycetes</taxon>
        <taxon>Microstromatales</taxon>
        <taxon>Microstromatales incertae sedis</taxon>
        <taxon>Jaminaea</taxon>
    </lineage>
</organism>
<dbReference type="PANTHER" id="PTHR45815:SF3">
    <property type="entry name" value="PROTEIN DISULFIDE-ISOMERASE A6"/>
    <property type="match status" value="1"/>
</dbReference>
<feature type="region of interest" description="Disordered" evidence="1">
    <location>
        <begin position="17"/>
        <end position="152"/>
    </location>
</feature>
<dbReference type="OrthoDB" id="427280at2759"/>
<feature type="domain" description="Thioredoxin" evidence="2">
    <location>
        <begin position="269"/>
        <end position="407"/>
    </location>
</feature>
<dbReference type="STRING" id="1569628.A0A316USW3"/>
<sequence length="931" mass="101751">MSQASTLPISAVLHSESNASWHSNASASSSSSHIDASPSSSKPSPSSSPGLLSLQFSADKRRRSSGASSILEPSAHVICPSDDNHRAFAKPYPSSSSGTPSPTGTKRSSPSSSTLVSPSSAKRQRLPSIEIGFGPEPPSLLSPSVSTTAPAGPKETYLQGLLKEFASRGYSTMNAHERERLLMSKLSSQFAEFQFQLEASEKREKTLRSRAMVVLGQRDHALAKLAEAEEQLEVQRRGASVSSGVGPARNRQQHQTVPNHVTPLGMVTAMKAQWLPPRSLSASSLYASGALFSRDSPVVQLSTSNFKRHVLDIEKPTLVAFTAPWCGHCQRLVPEFERASRSLDGIVKFANLDCDEEANKATCARYSIQGFPTIKLFPATTKRLPRDYRGERNAKSLVEYAVDSLPRSVTKVNAEDIKGFVVEKDPETPKVVLFSNKPTSSPLYKSLALDFRKSMVFAIARGDQPPVQNAARVHLGVNFKGEKDLPVLVAFGPRGEEAAFDKGSFETYEGKLKYDVLKKWLDGLKEKWGVKDTAAGAGDGKKGPAKKTKAKPKTKAKKDPSSDSSDEALPAGGSYEWKPPPSRQQGADAGPMLSKERASKLAEDIKAKQDSLHKKQKGEHGDAKKMAFGAEDEEEVEDGPGPAEVQQGTETKVVGGEGREHKVQMVFGEEQTKQKQPIKETKVDPDDPYADPDAFPDHVNEGPYIYTDGQQADVHAMNRILEESGAYGAAEEALNRVGDAAKVAREGATDAMNNVKKAAESIAEKLGSAGTASKEYEGSGEGMDPDRQPFIAKRRALLSTFERWLAGEHPDWQEQYGAEFMQATKDVEHLLATDPMRAEELAWENEEWMLAELKADREKMADVLGMGKRENLEEMISLIEERLKGRGEEEGRRKREEGIEAAVEAVLRREERERGMKEGEAKKKTAEHDEL</sequence>
<dbReference type="Gene3D" id="3.40.30.10">
    <property type="entry name" value="Glutaredoxin"/>
    <property type="match status" value="2"/>
</dbReference>
<accession>A0A316USW3</accession>
<feature type="compositionally biased region" description="Basic residues" evidence="1">
    <location>
        <begin position="543"/>
        <end position="556"/>
    </location>
</feature>
<dbReference type="PANTHER" id="PTHR45815">
    <property type="entry name" value="PROTEIN DISULFIDE-ISOMERASE A6"/>
    <property type="match status" value="1"/>
</dbReference>